<dbReference type="SUPFAM" id="SSF81665">
    <property type="entry name" value="Calcium ATPase, transmembrane domain M"/>
    <property type="match status" value="1"/>
</dbReference>
<dbReference type="InterPro" id="IPR059000">
    <property type="entry name" value="ATPase_P-type_domA"/>
</dbReference>
<dbReference type="FunFam" id="3.40.50.1000:FF:000028">
    <property type="entry name" value="Calcium-transporting P-type ATPase, putative"/>
    <property type="match status" value="1"/>
</dbReference>
<dbReference type="Pfam" id="PF00122">
    <property type="entry name" value="E1-E2_ATPase"/>
    <property type="match status" value="1"/>
</dbReference>
<feature type="transmembrane region" description="Helical" evidence="14">
    <location>
        <begin position="884"/>
        <end position="905"/>
    </location>
</feature>
<dbReference type="Gene3D" id="2.70.150.10">
    <property type="entry name" value="Calcium-transporting ATPase, cytoplasmic transduction domain A"/>
    <property type="match status" value="1"/>
</dbReference>
<evidence type="ECO:0000256" key="14">
    <source>
        <dbReference type="SAM" id="Phobius"/>
    </source>
</evidence>
<evidence type="ECO:0000256" key="11">
    <source>
        <dbReference type="ARBA" id="ARBA00022989"/>
    </source>
</evidence>
<dbReference type="PROSITE" id="PS00154">
    <property type="entry name" value="ATPASE_E1_E2"/>
    <property type="match status" value="1"/>
</dbReference>
<keyword evidence="17" id="KW-1185">Reference proteome</keyword>
<keyword evidence="7" id="KW-0479">Metal-binding</keyword>
<reference evidence="17" key="1">
    <citation type="submission" date="2015-05" db="EMBL/GenBank/DDBJ databases">
        <authorList>
            <consortium name="Pathogen Informatics"/>
        </authorList>
    </citation>
    <scope>NUCLEOTIDE SEQUENCE [LARGE SCALE GENOMIC DNA]</scope>
    <source>
        <strain evidence="17">M72</strain>
    </source>
</reference>
<dbReference type="NCBIfam" id="TIGR01494">
    <property type="entry name" value="ATPase_P-type"/>
    <property type="match status" value="4"/>
</dbReference>
<feature type="transmembrane region" description="Helical" evidence="14">
    <location>
        <begin position="339"/>
        <end position="361"/>
    </location>
</feature>
<keyword evidence="4" id="KW-1003">Cell membrane</keyword>
<dbReference type="SFLD" id="SFLDF00027">
    <property type="entry name" value="p-type_atpase"/>
    <property type="match status" value="1"/>
</dbReference>
<keyword evidence="5" id="KW-0813">Transport</keyword>
<evidence type="ECO:0000256" key="1">
    <source>
        <dbReference type="ARBA" id="ARBA00004651"/>
    </source>
</evidence>
<comment type="subcellular location">
    <subcellularLocation>
        <location evidence="1">Cell membrane</location>
        <topology evidence="1">Multi-pass membrane protein</topology>
    </subcellularLocation>
</comment>
<dbReference type="PRINTS" id="PR00119">
    <property type="entry name" value="CATATPASE"/>
</dbReference>
<evidence type="ECO:0000256" key="9">
    <source>
        <dbReference type="ARBA" id="ARBA00022840"/>
    </source>
</evidence>
<dbReference type="Pfam" id="PF00689">
    <property type="entry name" value="Cation_ATPase_C"/>
    <property type="match status" value="1"/>
</dbReference>
<gene>
    <name evidence="16" type="ORF">M72_01251</name>
</gene>
<dbReference type="Gene3D" id="3.40.1110.10">
    <property type="entry name" value="Calcium-transporting ATPase, cytoplasmic domain N"/>
    <property type="match status" value="1"/>
</dbReference>
<dbReference type="InterPro" id="IPR004014">
    <property type="entry name" value="ATPase_P-typ_cation-transptr_N"/>
</dbReference>
<evidence type="ECO:0000313" key="16">
    <source>
        <dbReference type="EMBL" id="CRL33110.1"/>
    </source>
</evidence>
<dbReference type="InterPro" id="IPR023298">
    <property type="entry name" value="ATPase_P-typ_TM_dom_sf"/>
</dbReference>
<dbReference type="InterPro" id="IPR023214">
    <property type="entry name" value="HAD_sf"/>
</dbReference>
<feature type="transmembrane region" description="Helical" evidence="14">
    <location>
        <begin position="313"/>
        <end position="333"/>
    </location>
</feature>
<feature type="transmembrane region" description="Helical" evidence="14">
    <location>
        <begin position="148"/>
        <end position="165"/>
    </location>
</feature>
<dbReference type="Gene3D" id="1.20.1110.10">
    <property type="entry name" value="Calcium-transporting ATPase, transmembrane domain"/>
    <property type="match status" value="1"/>
</dbReference>
<dbReference type="InterPro" id="IPR044492">
    <property type="entry name" value="P_typ_ATPase_HD_dom"/>
</dbReference>
<dbReference type="GO" id="GO:0005524">
    <property type="term" value="F:ATP binding"/>
    <property type="evidence" value="ECO:0007669"/>
    <property type="project" value="UniProtKB-KW"/>
</dbReference>
<dbReference type="Pfam" id="PF13246">
    <property type="entry name" value="Cation_ATPase"/>
    <property type="match status" value="1"/>
</dbReference>
<dbReference type="STRING" id="301302.ERS852420_01386"/>
<protein>
    <recommendedName>
        <fullName evidence="3">P-type Ca(2+) transporter</fullName>
        <ecNumber evidence="3">7.2.2.10</ecNumber>
    </recommendedName>
</protein>
<dbReference type="Proteomes" id="UP000049979">
    <property type="component" value="Unassembled WGS sequence"/>
</dbReference>
<feature type="transmembrane region" description="Helical" evidence="14">
    <location>
        <begin position="120"/>
        <end position="142"/>
    </location>
</feature>
<dbReference type="InterPro" id="IPR006068">
    <property type="entry name" value="ATPase_P-typ_cation-transptr_C"/>
</dbReference>
<keyword evidence="12 14" id="KW-0472">Membrane</keyword>
<dbReference type="SUPFAM" id="SSF81660">
    <property type="entry name" value="Metal cation-transporting ATPase, ATP-binding domain N"/>
    <property type="match status" value="1"/>
</dbReference>
<comment type="similarity">
    <text evidence="2">Belongs to the cation transport ATPase (P-type) (TC 3.A.3) family. Type IIA subfamily.</text>
</comment>
<dbReference type="EMBL" id="CVRR01000005">
    <property type="protein sequence ID" value="CRL33110.1"/>
    <property type="molecule type" value="Genomic_DNA"/>
</dbReference>
<keyword evidence="5" id="KW-0406">Ion transport</keyword>
<dbReference type="Pfam" id="PF00690">
    <property type="entry name" value="Cation_ATPase_N"/>
    <property type="match status" value="1"/>
</dbReference>
<evidence type="ECO:0000313" key="17">
    <source>
        <dbReference type="Proteomes" id="UP000049979"/>
    </source>
</evidence>
<dbReference type="GO" id="GO:0046872">
    <property type="term" value="F:metal ion binding"/>
    <property type="evidence" value="ECO:0007669"/>
    <property type="project" value="UniProtKB-KW"/>
</dbReference>
<dbReference type="EC" id="7.2.2.10" evidence="3"/>
<organism evidence="16 17">
    <name type="scientific">Roseburia faecis</name>
    <dbReference type="NCBI Taxonomy" id="301302"/>
    <lineage>
        <taxon>Bacteria</taxon>
        <taxon>Bacillati</taxon>
        <taxon>Bacillota</taxon>
        <taxon>Clostridia</taxon>
        <taxon>Lachnospirales</taxon>
        <taxon>Lachnospiraceae</taxon>
        <taxon>Roseburia</taxon>
    </lineage>
</organism>
<feature type="transmembrane region" description="Helical" evidence="14">
    <location>
        <begin position="917"/>
        <end position="936"/>
    </location>
</feature>
<evidence type="ECO:0000256" key="7">
    <source>
        <dbReference type="ARBA" id="ARBA00022723"/>
    </source>
</evidence>
<dbReference type="FunFam" id="3.40.50.1000:FF:000001">
    <property type="entry name" value="Phospholipid-transporting ATPase IC"/>
    <property type="match status" value="1"/>
</dbReference>
<keyword evidence="9" id="KW-0067">ATP-binding</keyword>
<dbReference type="SFLD" id="SFLDG00002">
    <property type="entry name" value="C1.7:_P-type_atpase_like"/>
    <property type="match status" value="1"/>
</dbReference>
<dbReference type="SMART" id="SM00831">
    <property type="entry name" value="Cation_ATPase_N"/>
    <property type="match status" value="1"/>
</dbReference>
<dbReference type="SUPFAM" id="SSF81653">
    <property type="entry name" value="Calcium ATPase, transduction domain A"/>
    <property type="match status" value="1"/>
</dbReference>
<comment type="catalytic activity">
    <reaction evidence="13">
        <text>Ca(2+)(in) + ATP + H2O = Ca(2+)(out) + ADP + phosphate + H(+)</text>
        <dbReference type="Rhea" id="RHEA:18105"/>
        <dbReference type="ChEBI" id="CHEBI:15377"/>
        <dbReference type="ChEBI" id="CHEBI:15378"/>
        <dbReference type="ChEBI" id="CHEBI:29108"/>
        <dbReference type="ChEBI" id="CHEBI:30616"/>
        <dbReference type="ChEBI" id="CHEBI:43474"/>
        <dbReference type="ChEBI" id="CHEBI:456216"/>
        <dbReference type="EC" id="7.2.2.10"/>
    </reaction>
</comment>
<evidence type="ECO:0000256" key="10">
    <source>
        <dbReference type="ARBA" id="ARBA00022967"/>
    </source>
</evidence>
<evidence type="ECO:0000259" key="15">
    <source>
        <dbReference type="SMART" id="SM00831"/>
    </source>
</evidence>
<evidence type="ECO:0000256" key="5">
    <source>
        <dbReference type="ARBA" id="ARBA00022568"/>
    </source>
</evidence>
<feature type="domain" description="Cation-transporting P-type ATPase N-terminal" evidence="15">
    <location>
        <begin position="72"/>
        <end position="145"/>
    </location>
</feature>
<accession>A0A0M6WBF3</accession>
<dbReference type="AlphaFoldDB" id="A0A0M6WBF3"/>
<evidence type="ECO:0000256" key="3">
    <source>
        <dbReference type="ARBA" id="ARBA00012790"/>
    </source>
</evidence>
<keyword evidence="6 14" id="KW-0812">Transmembrane</keyword>
<feature type="transmembrane region" description="Helical" evidence="14">
    <location>
        <begin position="746"/>
        <end position="766"/>
    </location>
</feature>
<keyword evidence="8" id="KW-0547">Nucleotide-binding</keyword>
<dbReference type="Gene3D" id="3.40.50.1000">
    <property type="entry name" value="HAD superfamily/HAD-like"/>
    <property type="match status" value="1"/>
</dbReference>
<dbReference type="GO" id="GO:0016887">
    <property type="term" value="F:ATP hydrolysis activity"/>
    <property type="evidence" value="ECO:0007669"/>
    <property type="project" value="InterPro"/>
</dbReference>
<dbReference type="CDD" id="cd02089">
    <property type="entry name" value="P-type_ATPase_Ca_prok"/>
    <property type="match status" value="1"/>
</dbReference>
<evidence type="ECO:0000256" key="4">
    <source>
        <dbReference type="ARBA" id="ARBA00022475"/>
    </source>
</evidence>
<dbReference type="GO" id="GO:0005886">
    <property type="term" value="C:plasma membrane"/>
    <property type="evidence" value="ECO:0007669"/>
    <property type="project" value="UniProtKB-SubCell"/>
</dbReference>
<dbReference type="InterPro" id="IPR018303">
    <property type="entry name" value="ATPase_P-typ_P_site"/>
</dbReference>
<evidence type="ECO:0000256" key="6">
    <source>
        <dbReference type="ARBA" id="ARBA00022692"/>
    </source>
</evidence>
<dbReference type="PRINTS" id="PR00120">
    <property type="entry name" value="HATPASE"/>
</dbReference>
<dbReference type="FunFam" id="2.70.150.10:FF:000016">
    <property type="entry name" value="Calcium-transporting P-type ATPase putative"/>
    <property type="match status" value="1"/>
</dbReference>
<keyword evidence="5" id="KW-0106">Calcium</keyword>
<dbReference type="SUPFAM" id="SSF56784">
    <property type="entry name" value="HAD-like"/>
    <property type="match status" value="1"/>
</dbReference>
<dbReference type="InterPro" id="IPR036412">
    <property type="entry name" value="HAD-like_sf"/>
</dbReference>
<name>A0A0M6WBF3_9FIRM</name>
<dbReference type="GO" id="GO:0140352">
    <property type="term" value="P:export from cell"/>
    <property type="evidence" value="ECO:0007669"/>
    <property type="project" value="UniProtKB-ARBA"/>
</dbReference>
<keyword evidence="5" id="KW-0109">Calcium transport</keyword>
<evidence type="ECO:0000256" key="8">
    <source>
        <dbReference type="ARBA" id="ARBA00022741"/>
    </source>
</evidence>
<evidence type="ECO:0000256" key="2">
    <source>
        <dbReference type="ARBA" id="ARBA00005675"/>
    </source>
</evidence>
<dbReference type="InterPro" id="IPR008250">
    <property type="entry name" value="ATPase_P-typ_transduc_dom_A_sf"/>
</dbReference>
<dbReference type="GO" id="GO:0005388">
    <property type="term" value="F:P-type calcium transporter activity"/>
    <property type="evidence" value="ECO:0007669"/>
    <property type="project" value="UniProtKB-EC"/>
</dbReference>
<sequence>MKEDMGKIQKDNKQGVVCIRCVRVLCRPSSRYRKAGTGLYTKKRDFLLHYSGAKKSRFFFCTTTQGGHAMKKYWKYSKEQLRDVFSTTEQGLSEMQVKKIRETCGENILEEGKRPGLLRVFLSQFADLLIVILLIAALISMFSGNAESTIVIAVVLVMNAVLGTVQHQKAEKSLDSLKNLSAPCAKVIREGKKKEIPSRELVPGDLVELEAGDMVVADGRILDNYSLQVNESALTGESTNVEKTQGSLPEDLPLADRRNMVYSGSLVTYGRAQVLVTGTGMHTEIGKIAGMMNDIRDRKTPLQVSLDQFSRKLAVLVMGISAVVLGLCLYRKMPLLDALMFAVALAVAAIPEALSSIVTIVQAMGTQKMVKENAIVRKLKAVESLGCVSVICSDKTGTLTQNKMTVQKVYVDDREYLPGQLSMEEQLHRYLVYDAVLSNDATLENGKGIGDPTEYALLEMFRKIPAPKGGMMGEGGYREEMLRSCMKRLEEVPFDSERKRMSTRYCLHGVGTILTKGAPDVLLERCDFVRKSTGIVPLDPTETEKIKKKIAEFSGQGLRVLAFAYKESEGPLTIESEENLIFLGLIAMMDPPRPEAIQAVADAKRAGIRTVMITGDHKITARAIAKQLGIYQEGDLAVTGRELDAMSEKELQEKLEKICVYARVSPEHKIRIVKAWQKKGRIVSMTGDGVNDAPALKRADIGVAMGITGTEVAKDAADMILLDDNFATIIQAVVNGRNVYRNIKNAILFLLSGNMAAILAVLYTSLAGLPVPFAPVHLLFINLLTDSLPAIAIGMEPADAALLEEKPRDPSAGILTGSFLGKIVAEGALIACPVMTSYYIGLQQSTALAATMAFATLTLARLFHGFNCRSQKSMARAGLGSNKYSMGAFLGGCILLGLVLCVPVFERLFDVAEMGVLMYGYILLLAFVPTLVIQMVKMVREKMQEGL</sequence>
<dbReference type="InterPro" id="IPR023299">
    <property type="entry name" value="ATPase_P-typ_cyto_dom_N"/>
</dbReference>
<dbReference type="InterPro" id="IPR001757">
    <property type="entry name" value="P_typ_ATPase"/>
</dbReference>
<evidence type="ECO:0000256" key="13">
    <source>
        <dbReference type="ARBA" id="ARBA00048694"/>
    </source>
</evidence>
<dbReference type="SFLD" id="SFLDS00003">
    <property type="entry name" value="Haloacid_Dehalogenase"/>
    <property type="match status" value="1"/>
</dbReference>
<evidence type="ECO:0000256" key="12">
    <source>
        <dbReference type="ARBA" id="ARBA00023136"/>
    </source>
</evidence>
<keyword evidence="11 14" id="KW-1133">Transmembrane helix</keyword>
<feature type="transmembrane region" description="Helical" evidence="14">
    <location>
        <begin position="846"/>
        <end position="863"/>
    </location>
</feature>
<dbReference type="PANTHER" id="PTHR42861">
    <property type="entry name" value="CALCIUM-TRANSPORTING ATPASE"/>
    <property type="match status" value="1"/>
</dbReference>
<keyword evidence="10" id="KW-1278">Translocase</keyword>
<proteinExistence type="inferred from homology"/>